<keyword evidence="2" id="KW-1185">Reference proteome</keyword>
<reference evidence="1" key="1">
    <citation type="submission" date="2022-11" db="EMBL/GenBank/DDBJ databases">
        <authorList>
            <person name="Petersen C."/>
        </authorList>
    </citation>
    <scope>NUCLEOTIDE SEQUENCE</scope>
    <source>
        <strain evidence="1">IBT 20477</strain>
    </source>
</reference>
<proteinExistence type="predicted"/>
<evidence type="ECO:0000313" key="2">
    <source>
        <dbReference type="Proteomes" id="UP001150942"/>
    </source>
</evidence>
<gene>
    <name evidence="1" type="ORF">N7449_011698</name>
</gene>
<organism evidence="1 2">
    <name type="scientific">Penicillium cf. viridicatum</name>
    <dbReference type="NCBI Taxonomy" id="2972119"/>
    <lineage>
        <taxon>Eukaryota</taxon>
        <taxon>Fungi</taxon>
        <taxon>Dikarya</taxon>
        <taxon>Ascomycota</taxon>
        <taxon>Pezizomycotina</taxon>
        <taxon>Eurotiomycetes</taxon>
        <taxon>Eurotiomycetidae</taxon>
        <taxon>Eurotiales</taxon>
        <taxon>Aspergillaceae</taxon>
        <taxon>Penicillium</taxon>
    </lineage>
</organism>
<dbReference type="Proteomes" id="UP001150942">
    <property type="component" value="Unassembled WGS sequence"/>
</dbReference>
<name>A0A9W9IQI6_9EURO</name>
<protein>
    <submittedName>
        <fullName evidence="1">Uncharacterized protein</fullName>
    </submittedName>
</protein>
<evidence type="ECO:0000313" key="1">
    <source>
        <dbReference type="EMBL" id="KAJ5181551.1"/>
    </source>
</evidence>
<accession>A0A9W9IQI6</accession>
<sequence length="102" mass="11594">MRAKQGIHLQSTTYNPPSPTTAFQYLTRFCNHHRIYAQCTAALSASFFTRDFFLRKPSTLPIPRPATNHEYHPIPTSPQSVSALISEHEKLLPFYSSSLLSE</sequence>
<dbReference type="OrthoDB" id="3549294at2759"/>
<dbReference type="AlphaFoldDB" id="A0A9W9IQI6"/>
<reference evidence="1" key="2">
    <citation type="journal article" date="2023" name="IMA Fungus">
        <title>Comparative genomic study of the Penicillium genus elucidates a diverse pangenome and 15 lateral gene transfer events.</title>
        <authorList>
            <person name="Petersen C."/>
            <person name="Sorensen T."/>
            <person name="Nielsen M.R."/>
            <person name="Sondergaard T.E."/>
            <person name="Sorensen J.L."/>
            <person name="Fitzpatrick D.A."/>
            <person name="Frisvad J.C."/>
            <person name="Nielsen K.L."/>
        </authorList>
    </citation>
    <scope>NUCLEOTIDE SEQUENCE</scope>
    <source>
        <strain evidence="1">IBT 20477</strain>
    </source>
</reference>
<comment type="caution">
    <text evidence="1">The sequence shown here is derived from an EMBL/GenBank/DDBJ whole genome shotgun (WGS) entry which is preliminary data.</text>
</comment>
<dbReference type="EMBL" id="JAPQKQ010000009">
    <property type="protein sequence ID" value="KAJ5181551.1"/>
    <property type="molecule type" value="Genomic_DNA"/>
</dbReference>